<dbReference type="PANTHER" id="PTHR21479:SF8">
    <property type="entry name" value="ML DOMAIN-CONTAINING PROTEIN-RELATED"/>
    <property type="match status" value="1"/>
</dbReference>
<reference evidence="2 3" key="1">
    <citation type="submission" date="2022-05" db="EMBL/GenBank/DDBJ databases">
        <title>Chromosome-level reference genomes for two strains of Caenorhabditis briggsae: an improved platform for comparative genomics.</title>
        <authorList>
            <person name="Stevens L."/>
            <person name="Andersen E.C."/>
        </authorList>
    </citation>
    <scope>NUCLEOTIDE SEQUENCE [LARGE SCALE GENOMIC DNA]</scope>
    <source>
        <strain evidence="2">QX1410_ONT</strain>
        <tissue evidence="2">Whole-organism</tissue>
    </source>
</reference>
<evidence type="ECO:0000313" key="3">
    <source>
        <dbReference type="Proteomes" id="UP000827892"/>
    </source>
</evidence>
<dbReference type="PANTHER" id="PTHR21479">
    <property type="match status" value="1"/>
</dbReference>
<dbReference type="EMBL" id="CP090894">
    <property type="protein sequence ID" value="ULT93968.1"/>
    <property type="molecule type" value="Genomic_DNA"/>
</dbReference>
<feature type="chain" id="PRO_5041974492" evidence="1">
    <location>
        <begin position="21"/>
        <end position="154"/>
    </location>
</feature>
<sequence>MRGVSKLLFLILLISSVVQSKKYYFTFYVDLICRVPNRATFAYNAQFFDRDVVILNDDDAIGKPHINRSPIGNAEFRVTGMLTRDELWSDFFNVKMVLYHNCNRENKEVKLDINLLPLFEISKLSDDKYYQYHLTRDITELSGEVNHNGNLVQN</sequence>
<proteinExistence type="predicted"/>
<dbReference type="Proteomes" id="UP000827892">
    <property type="component" value="Chromosome IV"/>
</dbReference>
<gene>
    <name evidence="2" type="ORF">L3Y34_003459</name>
</gene>
<accession>A0AAE9D3Q3</accession>
<name>A0AAE9D3Q3_CAEBR</name>
<keyword evidence="1" id="KW-0732">Signal</keyword>
<protein>
    <submittedName>
        <fullName evidence="2">Uncharacterized protein</fullName>
    </submittedName>
</protein>
<dbReference type="AlphaFoldDB" id="A0AAE9D3Q3"/>
<feature type="signal peptide" evidence="1">
    <location>
        <begin position="1"/>
        <end position="20"/>
    </location>
</feature>
<organism evidence="2 3">
    <name type="scientific">Caenorhabditis briggsae</name>
    <dbReference type="NCBI Taxonomy" id="6238"/>
    <lineage>
        <taxon>Eukaryota</taxon>
        <taxon>Metazoa</taxon>
        <taxon>Ecdysozoa</taxon>
        <taxon>Nematoda</taxon>
        <taxon>Chromadorea</taxon>
        <taxon>Rhabditida</taxon>
        <taxon>Rhabditina</taxon>
        <taxon>Rhabditomorpha</taxon>
        <taxon>Rhabditoidea</taxon>
        <taxon>Rhabditidae</taxon>
        <taxon>Peloderinae</taxon>
        <taxon>Caenorhabditis</taxon>
    </lineage>
</organism>
<evidence type="ECO:0000313" key="2">
    <source>
        <dbReference type="EMBL" id="ULT93968.1"/>
    </source>
</evidence>
<evidence type="ECO:0000256" key="1">
    <source>
        <dbReference type="SAM" id="SignalP"/>
    </source>
</evidence>